<dbReference type="InterPro" id="IPR036390">
    <property type="entry name" value="WH_DNA-bd_sf"/>
</dbReference>
<dbReference type="InterPro" id="IPR036388">
    <property type="entry name" value="WH-like_DNA-bd_sf"/>
</dbReference>
<gene>
    <name evidence="2" type="ORF">GCM10007047_16890</name>
</gene>
<dbReference type="SUPFAM" id="SSF46785">
    <property type="entry name" value="Winged helix' DNA-binding domain"/>
    <property type="match status" value="1"/>
</dbReference>
<protein>
    <submittedName>
        <fullName evidence="2">Transcriptional regulator</fullName>
    </submittedName>
</protein>
<comment type="caution">
    <text evidence="2">The sequence shown here is derived from an EMBL/GenBank/DDBJ whole genome shotgun (WGS) entry which is preliminary data.</text>
</comment>
<dbReference type="InterPro" id="IPR027395">
    <property type="entry name" value="WH_DNA-bd_dom"/>
</dbReference>
<accession>A0A8J3DJQ3</accession>
<reference evidence="2" key="1">
    <citation type="journal article" date="2014" name="Int. J. Syst. Evol. Microbiol.">
        <title>Complete genome sequence of Corynebacterium casei LMG S-19264T (=DSM 44701T), isolated from a smear-ripened cheese.</title>
        <authorList>
            <consortium name="US DOE Joint Genome Institute (JGI-PGF)"/>
            <person name="Walter F."/>
            <person name="Albersmeier A."/>
            <person name="Kalinowski J."/>
            <person name="Ruckert C."/>
        </authorList>
    </citation>
    <scope>NUCLEOTIDE SEQUENCE</scope>
    <source>
        <strain evidence="2">KCTC 12870</strain>
    </source>
</reference>
<sequence>MSKKTENPYDNLERIFHEPKRLAMIAAVAESETGLSFSELKEACGLTDGNLNRHLKLLEEEKIVIAKKSLAGNRARTIVRLSAAGRRKFVKYLESLEEALQQAAQSMGAKTSRTSILKGVTS</sequence>
<name>A0A8J3DJQ3_9BACT</name>
<dbReference type="AlphaFoldDB" id="A0A8J3DJQ3"/>
<dbReference type="InterPro" id="IPR011991">
    <property type="entry name" value="ArsR-like_HTH"/>
</dbReference>
<dbReference type="Gene3D" id="1.10.10.10">
    <property type="entry name" value="Winged helix-like DNA-binding domain superfamily/Winged helix DNA-binding domain"/>
    <property type="match status" value="1"/>
</dbReference>
<dbReference type="RefSeq" id="WP_189514022.1">
    <property type="nucleotide sequence ID" value="NZ_BMXG01000009.1"/>
</dbReference>
<evidence type="ECO:0000313" key="3">
    <source>
        <dbReference type="Proteomes" id="UP000642829"/>
    </source>
</evidence>
<dbReference type="CDD" id="cd00090">
    <property type="entry name" value="HTH_ARSR"/>
    <property type="match status" value="1"/>
</dbReference>
<dbReference type="Proteomes" id="UP000642829">
    <property type="component" value="Unassembled WGS sequence"/>
</dbReference>
<dbReference type="PANTHER" id="PTHR37318:SF1">
    <property type="entry name" value="BSL7504 PROTEIN"/>
    <property type="match status" value="1"/>
</dbReference>
<dbReference type="EMBL" id="BMXG01000009">
    <property type="protein sequence ID" value="GHC01098.1"/>
    <property type="molecule type" value="Genomic_DNA"/>
</dbReference>
<proteinExistence type="predicted"/>
<reference evidence="2" key="2">
    <citation type="submission" date="2020-09" db="EMBL/GenBank/DDBJ databases">
        <authorList>
            <person name="Sun Q."/>
            <person name="Kim S."/>
        </authorList>
    </citation>
    <scope>NUCLEOTIDE SEQUENCE</scope>
    <source>
        <strain evidence="2">KCTC 12870</strain>
    </source>
</reference>
<feature type="domain" description="Winged helix DNA-binding" evidence="1">
    <location>
        <begin position="21"/>
        <end position="99"/>
    </location>
</feature>
<keyword evidence="3" id="KW-1185">Reference proteome</keyword>
<organism evidence="2 3">
    <name type="scientific">Cerasicoccus arenae</name>
    <dbReference type="NCBI Taxonomy" id="424488"/>
    <lineage>
        <taxon>Bacteria</taxon>
        <taxon>Pseudomonadati</taxon>
        <taxon>Verrucomicrobiota</taxon>
        <taxon>Opitutia</taxon>
        <taxon>Puniceicoccales</taxon>
        <taxon>Cerasicoccaceae</taxon>
        <taxon>Cerasicoccus</taxon>
    </lineage>
</organism>
<dbReference type="GO" id="GO:0006355">
    <property type="term" value="P:regulation of DNA-templated transcription"/>
    <property type="evidence" value="ECO:0007669"/>
    <property type="project" value="UniProtKB-ARBA"/>
</dbReference>
<evidence type="ECO:0000259" key="1">
    <source>
        <dbReference type="Pfam" id="PF13601"/>
    </source>
</evidence>
<evidence type="ECO:0000313" key="2">
    <source>
        <dbReference type="EMBL" id="GHC01098.1"/>
    </source>
</evidence>
<dbReference type="Pfam" id="PF13601">
    <property type="entry name" value="HTH_34"/>
    <property type="match status" value="1"/>
</dbReference>
<dbReference type="PANTHER" id="PTHR37318">
    <property type="entry name" value="BSL7504 PROTEIN"/>
    <property type="match status" value="1"/>
</dbReference>